<evidence type="ECO:0000256" key="1">
    <source>
        <dbReference type="ARBA" id="ARBA00005641"/>
    </source>
</evidence>
<evidence type="ECO:0000313" key="6">
    <source>
        <dbReference type="EMBL" id="KAK3093082.1"/>
    </source>
</evidence>
<dbReference type="GO" id="GO:0004553">
    <property type="term" value="F:hydrolase activity, hydrolyzing O-glycosyl compounds"/>
    <property type="evidence" value="ECO:0007669"/>
    <property type="project" value="InterPro"/>
</dbReference>
<dbReference type="Gene3D" id="3.20.20.80">
    <property type="entry name" value="Glycosidases"/>
    <property type="match status" value="1"/>
</dbReference>
<dbReference type="PANTHER" id="PTHR37398">
    <property type="entry name" value="ENDO-BETA-1,4-MANNANASE"/>
    <property type="match status" value="1"/>
</dbReference>
<dbReference type="Proteomes" id="UP001186944">
    <property type="component" value="Unassembled WGS sequence"/>
</dbReference>
<proteinExistence type="inferred from homology"/>
<evidence type="ECO:0000256" key="4">
    <source>
        <dbReference type="RuleBase" id="RU361153"/>
    </source>
</evidence>
<accession>A0AA88XWC8</accession>
<keyword evidence="2 4" id="KW-0378">Hydrolase</keyword>
<feature type="domain" description="Glycoside hydrolase family 5" evidence="5">
    <location>
        <begin position="54"/>
        <end position="249"/>
    </location>
</feature>
<evidence type="ECO:0000313" key="7">
    <source>
        <dbReference type="Proteomes" id="UP001186944"/>
    </source>
</evidence>
<dbReference type="GO" id="GO:0000272">
    <property type="term" value="P:polysaccharide catabolic process"/>
    <property type="evidence" value="ECO:0007669"/>
    <property type="project" value="InterPro"/>
</dbReference>
<dbReference type="AlphaFoldDB" id="A0AA88XWC8"/>
<reference evidence="6" key="1">
    <citation type="submission" date="2019-08" db="EMBL/GenBank/DDBJ databases">
        <title>The improved chromosome-level genome for the pearl oyster Pinctada fucata martensii using PacBio sequencing and Hi-C.</title>
        <authorList>
            <person name="Zheng Z."/>
        </authorList>
    </citation>
    <scope>NUCLEOTIDE SEQUENCE</scope>
    <source>
        <strain evidence="6">ZZ-2019</strain>
        <tissue evidence="6">Adductor muscle</tissue>
    </source>
</reference>
<comment type="similarity">
    <text evidence="1 4">Belongs to the glycosyl hydrolase 5 (cellulase A) family.</text>
</comment>
<comment type="caution">
    <text evidence="6">The sequence shown here is derived from an EMBL/GenBank/DDBJ whole genome shotgun (WGS) entry which is preliminary data.</text>
</comment>
<dbReference type="EMBL" id="VSWD01000009">
    <property type="protein sequence ID" value="KAK3093082.1"/>
    <property type="molecule type" value="Genomic_DNA"/>
</dbReference>
<evidence type="ECO:0000259" key="5">
    <source>
        <dbReference type="Pfam" id="PF00150"/>
    </source>
</evidence>
<name>A0AA88XWC8_PINIB</name>
<keyword evidence="3 4" id="KW-0326">Glycosidase</keyword>
<protein>
    <recommendedName>
        <fullName evidence="5">Glycoside hydrolase family 5 domain-containing protein</fullName>
    </recommendedName>
</protein>
<gene>
    <name evidence="6" type="ORF">FSP39_010853</name>
</gene>
<sequence length="351" mass="39330">LYFPASTLHTGLCLTRLGINGTHFTFGGQRVFLSGVNKAWESYAYDFGQQQYQYRRQAYQKFFQETAQAGGNSVRIWIHMEGETSPQFDSSGHVIGTDANGTLINDLRTMIQDAKQQNILVFLCLWNAAVKQSFHKRLDGLIKDTNKLQSYINNALVPMVQALKNETALGGWDIINEPAGEMMSDVQSSDPCQDTTFLKNSGAGWAGSLYKAVEFQRFYNFLFVNWQADAIKRSDPAALVTVGTWSGRPVLEKFGWKNIYKDICLVKAGNKPNHDFSELGLDKPVVIGEFRESDGGGMTINQLYDHAYFKGYTGAWGWSQMDGNMQNLMQGMTHVRNYNDSSKGGVVKITL</sequence>
<dbReference type="InterPro" id="IPR017853">
    <property type="entry name" value="GH"/>
</dbReference>
<keyword evidence="7" id="KW-1185">Reference proteome</keyword>
<dbReference type="PANTHER" id="PTHR37398:SF3">
    <property type="entry name" value="GLYCOSIDE HYDROLASE FAMILY 5 DOMAIN-CONTAINING PROTEIN"/>
    <property type="match status" value="1"/>
</dbReference>
<dbReference type="InterPro" id="IPR001547">
    <property type="entry name" value="Glyco_hydro_5"/>
</dbReference>
<evidence type="ECO:0000256" key="3">
    <source>
        <dbReference type="ARBA" id="ARBA00023295"/>
    </source>
</evidence>
<dbReference type="Pfam" id="PF00150">
    <property type="entry name" value="Cellulase"/>
    <property type="match status" value="1"/>
</dbReference>
<organism evidence="6 7">
    <name type="scientific">Pinctada imbricata</name>
    <name type="common">Atlantic pearl-oyster</name>
    <name type="synonym">Pinctada martensii</name>
    <dbReference type="NCBI Taxonomy" id="66713"/>
    <lineage>
        <taxon>Eukaryota</taxon>
        <taxon>Metazoa</taxon>
        <taxon>Spiralia</taxon>
        <taxon>Lophotrochozoa</taxon>
        <taxon>Mollusca</taxon>
        <taxon>Bivalvia</taxon>
        <taxon>Autobranchia</taxon>
        <taxon>Pteriomorphia</taxon>
        <taxon>Pterioida</taxon>
        <taxon>Pterioidea</taxon>
        <taxon>Pteriidae</taxon>
        <taxon>Pinctada</taxon>
    </lineage>
</organism>
<dbReference type="SUPFAM" id="SSF51445">
    <property type="entry name" value="(Trans)glycosidases"/>
    <property type="match status" value="1"/>
</dbReference>
<feature type="non-terminal residue" evidence="6">
    <location>
        <position position="1"/>
    </location>
</feature>
<evidence type="ECO:0000256" key="2">
    <source>
        <dbReference type="ARBA" id="ARBA00022801"/>
    </source>
</evidence>